<dbReference type="InterPro" id="IPR000847">
    <property type="entry name" value="LysR_HTH_N"/>
</dbReference>
<sequence length="279" mass="30915">MDLDLRKLRYFVAVAEHRHFGRAAQALFIAQPVLSRQIRAFEQELGCELFTRSTRSVELTPAGSRLYDEASKITTTVEVALRRVYEAQRGRQRLVVAFSPGLHVSHAIRTFTASHPEVEIDVFPLRWWERDTPLRDGRAHVAYLRRPFDDTGLHTVPIGHETKVACLPVTHPLAARSALTSADLDDEPILDARTRRTSSLEEKFELIASGQAVALVPVSIARSYSRPELVYLPVIDTPPVETCLAVPEGDCADPVSDFVDIALVTLRAHSGGAEPGPLP</sequence>
<name>A0ABN1FNF9_9ACTN</name>
<dbReference type="Pfam" id="PF03466">
    <property type="entry name" value="LysR_substrate"/>
    <property type="match status" value="1"/>
</dbReference>
<dbReference type="Pfam" id="PF00126">
    <property type="entry name" value="HTH_1"/>
    <property type="match status" value="1"/>
</dbReference>
<dbReference type="InterPro" id="IPR005119">
    <property type="entry name" value="LysR_subst-bd"/>
</dbReference>
<dbReference type="PANTHER" id="PTHR30346:SF0">
    <property type="entry name" value="HCA OPERON TRANSCRIPTIONAL ACTIVATOR HCAR"/>
    <property type="match status" value="1"/>
</dbReference>
<dbReference type="RefSeq" id="WP_344073463.1">
    <property type="nucleotide sequence ID" value="NZ_BAAACA010000014.1"/>
</dbReference>
<dbReference type="Gene3D" id="1.10.10.10">
    <property type="entry name" value="Winged helix-like DNA-binding domain superfamily/Winged helix DNA-binding domain"/>
    <property type="match status" value="1"/>
</dbReference>
<organism evidence="6 7">
    <name type="scientific">Streptomyces crystallinus</name>
    <dbReference type="NCBI Taxonomy" id="68191"/>
    <lineage>
        <taxon>Bacteria</taxon>
        <taxon>Bacillati</taxon>
        <taxon>Actinomycetota</taxon>
        <taxon>Actinomycetes</taxon>
        <taxon>Kitasatosporales</taxon>
        <taxon>Streptomycetaceae</taxon>
        <taxon>Streptomyces</taxon>
    </lineage>
</organism>
<evidence type="ECO:0000313" key="7">
    <source>
        <dbReference type="Proteomes" id="UP001500668"/>
    </source>
</evidence>
<reference evidence="6 7" key="1">
    <citation type="journal article" date="2019" name="Int. J. Syst. Evol. Microbiol.">
        <title>The Global Catalogue of Microorganisms (GCM) 10K type strain sequencing project: providing services to taxonomists for standard genome sequencing and annotation.</title>
        <authorList>
            <consortium name="The Broad Institute Genomics Platform"/>
            <consortium name="The Broad Institute Genome Sequencing Center for Infectious Disease"/>
            <person name="Wu L."/>
            <person name="Ma J."/>
        </authorList>
    </citation>
    <scope>NUCLEOTIDE SEQUENCE [LARGE SCALE GENOMIC DNA]</scope>
    <source>
        <strain evidence="6 7">JCM 5067</strain>
    </source>
</reference>
<evidence type="ECO:0000256" key="1">
    <source>
        <dbReference type="ARBA" id="ARBA00009437"/>
    </source>
</evidence>
<dbReference type="SUPFAM" id="SSF46785">
    <property type="entry name" value="Winged helix' DNA-binding domain"/>
    <property type="match status" value="1"/>
</dbReference>
<dbReference type="InterPro" id="IPR036388">
    <property type="entry name" value="WH-like_DNA-bd_sf"/>
</dbReference>
<dbReference type="Gene3D" id="3.40.190.10">
    <property type="entry name" value="Periplasmic binding protein-like II"/>
    <property type="match status" value="2"/>
</dbReference>
<comment type="similarity">
    <text evidence="1">Belongs to the LysR transcriptional regulatory family.</text>
</comment>
<keyword evidence="4" id="KW-0804">Transcription</keyword>
<evidence type="ECO:0000256" key="3">
    <source>
        <dbReference type="ARBA" id="ARBA00023125"/>
    </source>
</evidence>
<dbReference type="PROSITE" id="PS50931">
    <property type="entry name" value="HTH_LYSR"/>
    <property type="match status" value="1"/>
</dbReference>
<dbReference type="Proteomes" id="UP001500668">
    <property type="component" value="Unassembled WGS sequence"/>
</dbReference>
<dbReference type="EMBL" id="BAAACA010000014">
    <property type="protein sequence ID" value="GAA0594480.1"/>
    <property type="molecule type" value="Genomic_DNA"/>
</dbReference>
<accession>A0ABN1FNF9</accession>
<evidence type="ECO:0000256" key="2">
    <source>
        <dbReference type="ARBA" id="ARBA00023015"/>
    </source>
</evidence>
<dbReference type="InterPro" id="IPR036390">
    <property type="entry name" value="WH_DNA-bd_sf"/>
</dbReference>
<proteinExistence type="inferred from homology"/>
<keyword evidence="7" id="KW-1185">Reference proteome</keyword>
<gene>
    <name evidence="6" type="ORF">GCM10010394_24870</name>
</gene>
<keyword evidence="3" id="KW-0238">DNA-binding</keyword>
<dbReference type="SUPFAM" id="SSF53850">
    <property type="entry name" value="Periplasmic binding protein-like II"/>
    <property type="match status" value="1"/>
</dbReference>
<keyword evidence="2" id="KW-0805">Transcription regulation</keyword>
<evidence type="ECO:0000313" key="6">
    <source>
        <dbReference type="EMBL" id="GAA0594480.1"/>
    </source>
</evidence>
<evidence type="ECO:0000259" key="5">
    <source>
        <dbReference type="PROSITE" id="PS50931"/>
    </source>
</evidence>
<feature type="domain" description="HTH lysR-type" evidence="5">
    <location>
        <begin position="3"/>
        <end position="60"/>
    </location>
</feature>
<protein>
    <submittedName>
        <fullName evidence="6">LysR family transcriptional regulator</fullName>
    </submittedName>
</protein>
<dbReference type="PANTHER" id="PTHR30346">
    <property type="entry name" value="TRANSCRIPTIONAL DUAL REGULATOR HCAR-RELATED"/>
    <property type="match status" value="1"/>
</dbReference>
<evidence type="ECO:0000256" key="4">
    <source>
        <dbReference type="ARBA" id="ARBA00023163"/>
    </source>
</evidence>
<comment type="caution">
    <text evidence="6">The sequence shown here is derived from an EMBL/GenBank/DDBJ whole genome shotgun (WGS) entry which is preliminary data.</text>
</comment>
<dbReference type="PRINTS" id="PR00039">
    <property type="entry name" value="HTHLYSR"/>
</dbReference>
<dbReference type="CDD" id="cd08414">
    <property type="entry name" value="PBP2_LTTR_aromatics_like"/>
    <property type="match status" value="1"/>
</dbReference>